<organism evidence="3 4">
    <name type="scientific">Saccharothrix coeruleofusca</name>
    <dbReference type="NCBI Taxonomy" id="33919"/>
    <lineage>
        <taxon>Bacteria</taxon>
        <taxon>Bacillati</taxon>
        <taxon>Actinomycetota</taxon>
        <taxon>Actinomycetes</taxon>
        <taxon>Pseudonocardiales</taxon>
        <taxon>Pseudonocardiaceae</taxon>
        <taxon>Saccharothrix</taxon>
    </lineage>
</organism>
<dbReference type="PANTHER" id="PTHR42964">
    <property type="entry name" value="ENOYL-COA HYDRATASE"/>
    <property type="match status" value="1"/>
</dbReference>
<dbReference type="InterPro" id="IPR001753">
    <property type="entry name" value="Enoyl-CoA_hydra/iso"/>
</dbReference>
<sequence>MREVCVNRGGQAGTIDDALVRRLHDELDAAEADTRCRVLLITSEPGVFSTGMDLVDAARTPGPQESGGRFFDLLRRFTRTPLVVAAVVDGRVAGGGVGLLAACDLVLATPRSTFALPEALWGLLPCCVLPFLIRRTGFQRAYAMALTTRPLGTAEAAACGLVDEVADDPAKAVRRLVFRAGKLDGATVGDLKRYAGALWAITDDTRRLAVEELDRLMALPRVRDRLTAYAAHGRYPWES</sequence>
<dbReference type="InterPro" id="IPR029045">
    <property type="entry name" value="ClpP/crotonase-like_dom_sf"/>
</dbReference>
<dbReference type="EMBL" id="BMRG01000027">
    <property type="protein sequence ID" value="GGP84905.1"/>
    <property type="molecule type" value="Genomic_DNA"/>
</dbReference>
<dbReference type="PANTHER" id="PTHR42964:SF1">
    <property type="entry name" value="POLYKETIDE BIOSYNTHESIS ENOYL-COA HYDRATASE PKSH-RELATED"/>
    <property type="match status" value="1"/>
</dbReference>
<evidence type="ECO:0000256" key="1">
    <source>
        <dbReference type="ARBA" id="ARBA00005254"/>
    </source>
</evidence>
<comment type="similarity">
    <text evidence="1">Belongs to the enoyl-CoA hydratase/isomerase family.</text>
</comment>
<dbReference type="Gene3D" id="6.10.30.40">
    <property type="match status" value="1"/>
</dbReference>
<evidence type="ECO:0000313" key="3">
    <source>
        <dbReference type="EMBL" id="GGP84905.1"/>
    </source>
</evidence>
<reference evidence="3" key="1">
    <citation type="journal article" date="2014" name="Int. J. Syst. Evol. Microbiol.">
        <title>Complete genome sequence of Corynebacterium casei LMG S-19264T (=DSM 44701T), isolated from a smear-ripened cheese.</title>
        <authorList>
            <consortium name="US DOE Joint Genome Institute (JGI-PGF)"/>
            <person name="Walter F."/>
            <person name="Albersmeier A."/>
            <person name="Kalinowski J."/>
            <person name="Ruckert C."/>
        </authorList>
    </citation>
    <scope>NUCLEOTIDE SEQUENCE</scope>
    <source>
        <strain evidence="3">JCM 3313</strain>
    </source>
</reference>
<comment type="caution">
    <text evidence="3">The sequence shown here is derived from an EMBL/GenBank/DDBJ whole genome shotgun (WGS) entry which is preliminary data.</text>
</comment>
<reference evidence="3" key="2">
    <citation type="submission" date="2020-09" db="EMBL/GenBank/DDBJ databases">
        <authorList>
            <person name="Sun Q."/>
            <person name="Ohkuma M."/>
        </authorList>
    </citation>
    <scope>NUCLEOTIDE SEQUENCE</scope>
    <source>
        <strain evidence="3">JCM 3313</strain>
    </source>
</reference>
<accession>A0A918ATW2</accession>
<dbReference type="InterPro" id="IPR051683">
    <property type="entry name" value="Enoyl-CoA_Hydratase/Isomerase"/>
</dbReference>
<dbReference type="Proteomes" id="UP000639606">
    <property type="component" value="Unassembled WGS sequence"/>
</dbReference>
<protein>
    <submittedName>
        <fullName evidence="3">Enoyl-CoA hydratase</fullName>
    </submittedName>
</protein>
<dbReference type="EMBL" id="BMRG01000004">
    <property type="protein sequence ID" value="GGP51566.1"/>
    <property type="molecule type" value="Genomic_DNA"/>
</dbReference>
<name>A0A918ATW2_9PSEU</name>
<dbReference type="SUPFAM" id="SSF52096">
    <property type="entry name" value="ClpP/crotonase"/>
    <property type="match status" value="1"/>
</dbReference>
<dbReference type="CDD" id="cd06558">
    <property type="entry name" value="crotonase-like"/>
    <property type="match status" value="1"/>
</dbReference>
<proteinExistence type="inferred from homology"/>
<dbReference type="AlphaFoldDB" id="A0A918ATW2"/>
<evidence type="ECO:0000313" key="4">
    <source>
        <dbReference type="Proteomes" id="UP000639606"/>
    </source>
</evidence>
<evidence type="ECO:0000313" key="2">
    <source>
        <dbReference type="EMBL" id="GGP51566.1"/>
    </source>
</evidence>
<dbReference type="Gene3D" id="3.90.226.10">
    <property type="entry name" value="2-enoyl-CoA Hydratase, Chain A, domain 1"/>
    <property type="match status" value="1"/>
</dbReference>
<dbReference type="Pfam" id="PF00378">
    <property type="entry name" value="ECH_1"/>
    <property type="match status" value="1"/>
</dbReference>
<dbReference type="GO" id="GO:0003824">
    <property type="term" value="F:catalytic activity"/>
    <property type="evidence" value="ECO:0007669"/>
    <property type="project" value="UniProtKB-ARBA"/>
</dbReference>
<keyword evidence="4" id="KW-1185">Reference proteome</keyword>
<gene>
    <name evidence="2" type="ORF">GCM10010185_24490</name>
    <name evidence="3" type="ORF">GCM10010185_68410</name>
</gene>